<dbReference type="EMBL" id="AMEM01000012">
    <property type="protein sequence ID" value="EKX91405.1"/>
    <property type="molecule type" value="Genomic_DNA"/>
</dbReference>
<dbReference type="STRING" id="1035195.HMPREF9997_00777"/>
<dbReference type="Pfam" id="PF03649">
    <property type="entry name" value="UPF0014"/>
    <property type="match status" value="1"/>
</dbReference>
<dbReference type="HOGENOM" id="CLU_076147_1_1_11"/>
<evidence type="ECO:0000313" key="7">
    <source>
        <dbReference type="EMBL" id="EKX91405.1"/>
    </source>
</evidence>
<reference evidence="7 8" key="1">
    <citation type="submission" date="2012-05" db="EMBL/GenBank/DDBJ databases">
        <authorList>
            <person name="Weinstock G."/>
            <person name="Sodergren E."/>
            <person name="Lobos E.A."/>
            <person name="Fulton L."/>
            <person name="Fulton R."/>
            <person name="Courtney L."/>
            <person name="Fronick C."/>
            <person name="O'Laughlin M."/>
            <person name="Godfrey J."/>
            <person name="Wilson R.M."/>
            <person name="Miner T."/>
            <person name="Farmer C."/>
            <person name="Delehaunty K."/>
            <person name="Cordes M."/>
            <person name="Minx P."/>
            <person name="Tomlinson C."/>
            <person name="Chen J."/>
            <person name="Wollam A."/>
            <person name="Pepin K.H."/>
            <person name="Bhonagiri V."/>
            <person name="Zhang X."/>
            <person name="Suruliraj S."/>
            <person name="Warren W."/>
            <person name="Mitreva M."/>
            <person name="Mardis E.R."/>
            <person name="Wilson R.K."/>
        </authorList>
    </citation>
    <scope>NUCLEOTIDE SEQUENCE [LARGE SCALE GENOMIC DNA]</scope>
    <source>
        <strain evidence="7 8">F0235</strain>
    </source>
</reference>
<evidence type="ECO:0000256" key="4">
    <source>
        <dbReference type="ARBA" id="ARBA00022989"/>
    </source>
</evidence>
<organism evidence="7 8">
    <name type="scientific">Corynebacterium durum F0235</name>
    <dbReference type="NCBI Taxonomy" id="1035195"/>
    <lineage>
        <taxon>Bacteria</taxon>
        <taxon>Bacillati</taxon>
        <taxon>Actinomycetota</taxon>
        <taxon>Actinomycetes</taxon>
        <taxon>Mycobacteriales</taxon>
        <taxon>Corynebacteriaceae</taxon>
        <taxon>Corynebacterium</taxon>
    </lineage>
</organism>
<evidence type="ECO:0000313" key="8">
    <source>
        <dbReference type="Proteomes" id="UP000010445"/>
    </source>
</evidence>
<dbReference type="PATRIC" id="fig|1035195.3.peg.694"/>
<evidence type="ECO:0000256" key="2">
    <source>
        <dbReference type="ARBA" id="ARBA00005268"/>
    </source>
</evidence>
<gene>
    <name evidence="7" type="ORF">HMPREF9997_00777</name>
</gene>
<comment type="caution">
    <text evidence="7">The sequence shown here is derived from an EMBL/GenBank/DDBJ whole genome shotgun (WGS) entry which is preliminary data.</text>
</comment>
<dbReference type="AlphaFoldDB" id="L1MK44"/>
<keyword evidence="3 6" id="KW-0812">Transmembrane</keyword>
<evidence type="ECO:0000256" key="5">
    <source>
        <dbReference type="ARBA" id="ARBA00023136"/>
    </source>
</evidence>
<feature type="transmembrane region" description="Helical" evidence="6">
    <location>
        <begin position="52"/>
        <end position="69"/>
    </location>
</feature>
<keyword evidence="5 6" id="KW-0472">Membrane</keyword>
<evidence type="ECO:0000256" key="1">
    <source>
        <dbReference type="ARBA" id="ARBA00004141"/>
    </source>
</evidence>
<comment type="similarity">
    <text evidence="2">Belongs to the UPF0014 family.</text>
</comment>
<sequence>MAAGLMLLTLGLSWRLRLGLGRDILISGLRMTAQLLLVGLILRWVFSLHNPVVVLAIGVLMAFLASQAASKRPEYPYPRLLLDCFLAIMCSSFLLTALALHIIVDVRPWYDPQYFIPMLGMVLGNGLTGVSLAVDRYTSELHHSRERIDALLAMGATRWEASHSAFTSALRTALIPTLNSMAVMGVVSLPGMMTGQILGGSSPDTAVRYQIVIMFVIAAATTAACFAVLYLAYLKLFDAHHRLRVSARG</sequence>
<dbReference type="PANTHER" id="PTHR30028">
    <property type="entry name" value="UPF0014 INNER MEMBRANE PROTEIN YBBM-RELATED"/>
    <property type="match status" value="1"/>
</dbReference>
<name>L1MK44_9CORY</name>
<keyword evidence="4 6" id="KW-1133">Transmembrane helix</keyword>
<protein>
    <submittedName>
        <fullName evidence="7">TIGR00245 family protein</fullName>
    </submittedName>
</protein>
<feature type="transmembrane region" description="Helical" evidence="6">
    <location>
        <begin position="81"/>
        <end position="103"/>
    </location>
</feature>
<accession>L1MK44</accession>
<evidence type="ECO:0000256" key="6">
    <source>
        <dbReference type="SAM" id="Phobius"/>
    </source>
</evidence>
<dbReference type="GO" id="GO:0005886">
    <property type="term" value="C:plasma membrane"/>
    <property type="evidence" value="ECO:0007669"/>
    <property type="project" value="TreeGrafter"/>
</dbReference>
<proteinExistence type="inferred from homology"/>
<dbReference type="eggNOG" id="COG0390">
    <property type="taxonomic scope" value="Bacteria"/>
</dbReference>
<evidence type="ECO:0000256" key="3">
    <source>
        <dbReference type="ARBA" id="ARBA00022692"/>
    </source>
</evidence>
<dbReference type="Proteomes" id="UP000010445">
    <property type="component" value="Unassembled WGS sequence"/>
</dbReference>
<comment type="subcellular location">
    <subcellularLocation>
        <location evidence="1">Membrane</location>
        <topology evidence="1">Multi-pass membrane protein</topology>
    </subcellularLocation>
</comment>
<dbReference type="InterPro" id="IPR005226">
    <property type="entry name" value="UPF0014_fam"/>
</dbReference>
<feature type="transmembrane region" description="Helical" evidence="6">
    <location>
        <begin position="211"/>
        <end position="234"/>
    </location>
</feature>
<keyword evidence="8" id="KW-1185">Reference proteome</keyword>
<feature type="transmembrane region" description="Helical" evidence="6">
    <location>
        <begin position="178"/>
        <end position="199"/>
    </location>
</feature>
<dbReference type="PANTHER" id="PTHR30028:SF0">
    <property type="entry name" value="PROTEIN ALUMINUM SENSITIVE 3"/>
    <property type="match status" value="1"/>
</dbReference>
<feature type="transmembrane region" description="Helical" evidence="6">
    <location>
        <begin position="115"/>
        <end position="134"/>
    </location>
</feature>